<keyword evidence="3" id="KW-1185">Reference proteome</keyword>
<evidence type="ECO:0000313" key="3">
    <source>
        <dbReference type="Proteomes" id="UP001164706"/>
    </source>
</evidence>
<evidence type="ECO:0000313" key="2">
    <source>
        <dbReference type="EMBL" id="WAB81274.1"/>
    </source>
</evidence>
<dbReference type="EMBL" id="CP113089">
    <property type="protein sequence ID" value="WAB81274.1"/>
    <property type="molecule type" value="Genomic_DNA"/>
</dbReference>
<name>A0A9E8S8U9_9MICO</name>
<dbReference type="KEGG" id="mdb:OVN18_12150"/>
<feature type="signal peptide" evidence="1">
    <location>
        <begin position="1"/>
        <end position="35"/>
    </location>
</feature>
<evidence type="ECO:0000256" key="1">
    <source>
        <dbReference type="SAM" id="SignalP"/>
    </source>
</evidence>
<protein>
    <recommendedName>
        <fullName evidence="4">Lipoprotein</fullName>
    </recommendedName>
</protein>
<dbReference type="AlphaFoldDB" id="A0A9E8S8U9"/>
<reference evidence="2" key="1">
    <citation type="submission" date="2022-11" db="EMBL/GenBank/DDBJ databases">
        <title>Description of Microcella daejonensis nov. sp, isolated from riverside soil.</title>
        <authorList>
            <person name="Molina K.M."/>
            <person name="Kim S.B."/>
        </authorList>
    </citation>
    <scope>NUCLEOTIDE SEQUENCE</scope>
    <source>
        <strain evidence="2">MMS21-STM12</strain>
    </source>
</reference>
<organism evidence="2 3">
    <name type="scientific">Microcella daejeonensis</name>
    <dbReference type="NCBI Taxonomy" id="2994971"/>
    <lineage>
        <taxon>Bacteria</taxon>
        <taxon>Bacillati</taxon>
        <taxon>Actinomycetota</taxon>
        <taxon>Actinomycetes</taxon>
        <taxon>Micrococcales</taxon>
        <taxon>Microbacteriaceae</taxon>
        <taxon>Microcella</taxon>
    </lineage>
</organism>
<proteinExistence type="predicted"/>
<evidence type="ECO:0008006" key="4">
    <source>
        <dbReference type="Google" id="ProtNLM"/>
    </source>
</evidence>
<feature type="chain" id="PRO_5038922093" description="Lipoprotein" evidence="1">
    <location>
        <begin position="36"/>
        <end position="170"/>
    </location>
</feature>
<dbReference type="RefSeq" id="WP_267781021.1">
    <property type="nucleotide sequence ID" value="NZ_CP113089.1"/>
</dbReference>
<accession>A0A9E8S8U9</accession>
<sequence length="170" mass="17159">MPTTALTRTLLRRAGAPVVAGAAAGLLLAACAAPAAVNDDAGPAAVAATPTPTPTRTESLMMPVEGDPQWECGQASALLGIAFRTEWELQSGAIDQAAFDTRMAALVDAWRYAPVGTSAVTDALRATARAAVDGVGREDEAFQIAAYELTTACNDAGSVIISSALPGMGG</sequence>
<dbReference type="Proteomes" id="UP001164706">
    <property type="component" value="Chromosome"/>
</dbReference>
<keyword evidence="1" id="KW-0732">Signal</keyword>
<gene>
    <name evidence="2" type="ORF">OVN18_12150</name>
</gene>